<dbReference type="CDD" id="cd06261">
    <property type="entry name" value="TM_PBP2"/>
    <property type="match status" value="1"/>
</dbReference>
<comment type="similarity">
    <text evidence="7">Belongs to the binding-protein-dependent transport system permease family.</text>
</comment>
<sequence length="321" mass="35643">MTPGTLHRPPPRPTTGDGGSPPRRPRYRRDRPGIAYLFLSPWALGALLLTVGPMLASLYLSFTDYDLFTSPEWVGLENYRRLFTDDARFLDSAKVTATYVLISVPLKLAAALAVAMLLNRNRRGQGFYRSAFYAPSLLGTGVAIALVWRAMFTDTGVVDSVTGTFGWDTGGWINEPDYALWVLIILAVWQFGAPMVIFLAGLKQIPAELYDASAVDGAGRWRTFRSVTLPMLSPIILFNLVLETIHAFQAFTPAFIVSGGRGGPSNSTLFYTLYLYERGFAQFRMGYASAMAWLLLLVIAIITALFFGTSRRWVFYSGEDR</sequence>
<evidence type="ECO:0000256" key="7">
    <source>
        <dbReference type="RuleBase" id="RU363032"/>
    </source>
</evidence>
<evidence type="ECO:0000256" key="4">
    <source>
        <dbReference type="ARBA" id="ARBA00022692"/>
    </source>
</evidence>
<keyword evidence="2 7" id="KW-0813">Transport</keyword>
<dbReference type="EMBL" id="JAZGQK010000039">
    <property type="protein sequence ID" value="MEE6263567.1"/>
    <property type="molecule type" value="Genomic_DNA"/>
</dbReference>
<reference evidence="10 11" key="1">
    <citation type="submission" date="2024-01" db="EMBL/GenBank/DDBJ databases">
        <title>Genome insights into Plantactinospora sonchi sp. nov.</title>
        <authorList>
            <person name="Wang L."/>
        </authorList>
    </citation>
    <scope>NUCLEOTIDE SEQUENCE [LARGE SCALE GENOMIC DNA]</scope>
    <source>
        <strain evidence="10 11">NEAU-QY2</strain>
    </source>
</reference>
<dbReference type="InterPro" id="IPR000515">
    <property type="entry name" value="MetI-like"/>
</dbReference>
<dbReference type="Pfam" id="PF00528">
    <property type="entry name" value="BPD_transp_1"/>
    <property type="match status" value="1"/>
</dbReference>
<feature type="transmembrane region" description="Helical" evidence="7">
    <location>
        <begin position="285"/>
        <end position="307"/>
    </location>
</feature>
<comment type="caution">
    <text evidence="10">The sequence shown here is derived from an EMBL/GenBank/DDBJ whole genome shotgun (WGS) entry which is preliminary data.</text>
</comment>
<dbReference type="PANTHER" id="PTHR30193:SF1">
    <property type="entry name" value="ABC TRANSPORTER PERMEASE PROTEIN YESP-RELATED"/>
    <property type="match status" value="1"/>
</dbReference>
<feature type="transmembrane region" description="Helical" evidence="7">
    <location>
        <begin position="33"/>
        <end position="60"/>
    </location>
</feature>
<protein>
    <submittedName>
        <fullName evidence="10">Sugar ABC transporter permease</fullName>
    </submittedName>
</protein>
<evidence type="ECO:0000256" key="5">
    <source>
        <dbReference type="ARBA" id="ARBA00022989"/>
    </source>
</evidence>
<feature type="transmembrane region" description="Helical" evidence="7">
    <location>
        <begin position="223"/>
        <end position="242"/>
    </location>
</feature>
<keyword evidence="6 7" id="KW-0472">Membrane</keyword>
<accession>A0ABU7S475</accession>
<dbReference type="SUPFAM" id="SSF161098">
    <property type="entry name" value="MetI-like"/>
    <property type="match status" value="1"/>
</dbReference>
<evidence type="ECO:0000259" key="9">
    <source>
        <dbReference type="PROSITE" id="PS50928"/>
    </source>
</evidence>
<evidence type="ECO:0000313" key="10">
    <source>
        <dbReference type="EMBL" id="MEE6263567.1"/>
    </source>
</evidence>
<keyword evidence="3" id="KW-1003">Cell membrane</keyword>
<dbReference type="InterPro" id="IPR035906">
    <property type="entry name" value="MetI-like_sf"/>
</dbReference>
<evidence type="ECO:0000256" key="6">
    <source>
        <dbReference type="ARBA" id="ARBA00023136"/>
    </source>
</evidence>
<organism evidence="10 11">
    <name type="scientific">Plantactinospora sonchi</name>
    <dbReference type="NCBI Taxonomy" id="1544735"/>
    <lineage>
        <taxon>Bacteria</taxon>
        <taxon>Bacillati</taxon>
        <taxon>Actinomycetota</taxon>
        <taxon>Actinomycetes</taxon>
        <taxon>Micromonosporales</taxon>
        <taxon>Micromonosporaceae</taxon>
        <taxon>Plantactinospora</taxon>
    </lineage>
</organism>
<dbReference type="PANTHER" id="PTHR30193">
    <property type="entry name" value="ABC TRANSPORTER PERMEASE PROTEIN"/>
    <property type="match status" value="1"/>
</dbReference>
<evidence type="ECO:0000313" key="11">
    <source>
        <dbReference type="Proteomes" id="UP001332243"/>
    </source>
</evidence>
<keyword evidence="5 7" id="KW-1133">Transmembrane helix</keyword>
<dbReference type="PROSITE" id="PS50928">
    <property type="entry name" value="ABC_TM1"/>
    <property type="match status" value="1"/>
</dbReference>
<keyword evidence="11" id="KW-1185">Reference proteome</keyword>
<comment type="subcellular location">
    <subcellularLocation>
        <location evidence="1 7">Cell membrane</location>
        <topology evidence="1 7">Multi-pass membrane protein</topology>
    </subcellularLocation>
</comment>
<evidence type="ECO:0000256" key="3">
    <source>
        <dbReference type="ARBA" id="ARBA00022475"/>
    </source>
</evidence>
<dbReference type="Gene3D" id="1.10.3720.10">
    <property type="entry name" value="MetI-like"/>
    <property type="match status" value="1"/>
</dbReference>
<evidence type="ECO:0000256" key="2">
    <source>
        <dbReference type="ARBA" id="ARBA00022448"/>
    </source>
</evidence>
<feature type="transmembrane region" description="Helical" evidence="7">
    <location>
        <begin position="130"/>
        <end position="151"/>
    </location>
</feature>
<dbReference type="Proteomes" id="UP001332243">
    <property type="component" value="Unassembled WGS sequence"/>
</dbReference>
<dbReference type="RefSeq" id="WP_331218467.1">
    <property type="nucleotide sequence ID" value="NZ_JAZGQK010000039.1"/>
</dbReference>
<dbReference type="InterPro" id="IPR051393">
    <property type="entry name" value="ABC_transporter_permease"/>
</dbReference>
<evidence type="ECO:0000256" key="1">
    <source>
        <dbReference type="ARBA" id="ARBA00004651"/>
    </source>
</evidence>
<feature type="transmembrane region" description="Helical" evidence="7">
    <location>
        <begin position="178"/>
        <end position="202"/>
    </location>
</feature>
<name>A0ABU7S475_9ACTN</name>
<proteinExistence type="inferred from homology"/>
<gene>
    <name evidence="10" type="ORF">V1633_34360</name>
</gene>
<evidence type="ECO:0000256" key="8">
    <source>
        <dbReference type="SAM" id="MobiDB-lite"/>
    </source>
</evidence>
<feature type="domain" description="ABC transmembrane type-1" evidence="9">
    <location>
        <begin position="89"/>
        <end position="306"/>
    </location>
</feature>
<feature type="region of interest" description="Disordered" evidence="8">
    <location>
        <begin position="1"/>
        <end position="26"/>
    </location>
</feature>
<feature type="transmembrane region" description="Helical" evidence="7">
    <location>
        <begin position="97"/>
        <end position="118"/>
    </location>
</feature>
<keyword evidence="4 7" id="KW-0812">Transmembrane</keyword>